<dbReference type="InterPro" id="IPR010635">
    <property type="entry name" value="Heparan_SO4-6-sulfoTrfase"/>
</dbReference>
<feature type="compositionally biased region" description="Acidic residues" evidence="9">
    <location>
        <begin position="216"/>
        <end position="227"/>
    </location>
</feature>
<dbReference type="PANTHER" id="PTHR12812:SF0">
    <property type="entry name" value="HEPARAN-SULFATE 6-O-SULFOTRANSFERASE"/>
    <property type="match status" value="1"/>
</dbReference>
<comment type="catalytic activity">
    <reaction evidence="8">
        <text>alpha-D-glucosaminyl-[heparan sulfate](n) + 3'-phosphoadenylyl sulfate = 6-sulfo-alpha-D-glucosaminyl-[heparan sulfate](n) + adenosine 3',5'-bisphosphate + H(+)</text>
        <dbReference type="Rhea" id="RHEA:56604"/>
        <dbReference type="Rhea" id="RHEA-COMP:9830"/>
        <dbReference type="Rhea" id="RHEA-COMP:14621"/>
        <dbReference type="ChEBI" id="CHEBI:15378"/>
        <dbReference type="ChEBI" id="CHEBI:58339"/>
        <dbReference type="ChEBI" id="CHEBI:58343"/>
        <dbReference type="ChEBI" id="CHEBI:58388"/>
        <dbReference type="ChEBI" id="CHEBI:140604"/>
    </reaction>
</comment>
<protein>
    <recommendedName>
        <fullName evidence="8">Heparan-sulfate 6-O-sulfotransferase</fullName>
        <ecNumber evidence="8">2.8.2.-</ecNumber>
    </recommendedName>
</protein>
<evidence type="ECO:0000256" key="4">
    <source>
        <dbReference type="ARBA" id="ARBA00022692"/>
    </source>
</evidence>
<keyword evidence="8" id="KW-0735">Signal-anchor</keyword>
<evidence type="ECO:0000256" key="3">
    <source>
        <dbReference type="ARBA" id="ARBA00022679"/>
    </source>
</evidence>
<accession>A0ABD6EPV2</accession>
<evidence type="ECO:0000256" key="5">
    <source>
        <dbReference type="ARBA" id="ARBA00022989"/>
    </source>
</evidence>
<dbReference type="EMBL" id="JBGFUD010008300">
    <property type="protein sequence ID" value="MFH4982004.1"/>
    <property type="molecule type" value="Genomic_DNA"/>
</dbReference>
<name>A0ABD6EPV2_9BILA</name>
<dbReference type="GO" id="GO:0016740">
    <property type="term" value="F:transferase activity"/>
    <property type="evidence" value="ECO:0007669"/>
    <property type="project" value="UniProtKB-KW"/>
</dbReference>
<keyword evidence="7" id="KW-0325">Glycoprotein</keyword>
<feature type="region of interest" description="Disordered" evidence="9">
    <location>
        <begin position="184"/>
        <end position="232"/>
    </location>
</feature>
<dbReference type="Pfam" id="PF03567">
    <property type="entry name" value="Sulfotransfer_2"/>
    <property type="match status" value="1"/>
</dbReference>
<gene>
    <name evidence="10" type="ORF">AB6A40_008713</name>
</gene>
<evidence type="ECO:0000256" key="7">
    <source>
        <dbReference type="ARBA" id="ARBA00023180"/>
    </source>
</evidence>
<keyword evidence="5" id="KW-1133">Transmembrane helix</keyword>
<proteinExistence type="inferred from homology"/>
<evidence type="ECO:0000256" key="1">
    <source>
        <dbReference type="ARBA" id="ARBA00004167"/>
    </source>
</evidence>
<comment type="function">
    <text evidence="8">6-O-sulfation enzyme which catalyzes the transfer of sulfate from 3'-phosphoadenosine 5'-phosphosulfate (PAPS) to position 6 of the N-sulfoglucosamine residue (GlcNS) of heparan sulfate.</text>
</comment>
<reference evidence="10 11" key="1">
    <citation type="submission" date="2024-08" db="EMBL/GenBank/DDBJ databases">
        <title>Gnathostoma spinigerum genome.</title>
        <authorList>
            <person name="Gonzalez-Bertolin B."/>
            <person name="Monzon S."/>
            <person name="Zaballos A."/>
            <person name="Jimenez P."/>
            <person name="Dekumyoy P."/>
            <person name="Varona S."/>
            <person name="Cuesta I."/>
            <person name="Sumanam S."/>
            <person name="Adisakwattana P."/>
            <person name="Gasser R.B."/>
            <person name="Hernandez-Gonzalez A."/>
            <person name="Young N.D."/>
            <person name="Perteguer M.J."/>
        </authorList>
    </citation>
    <scope>NUCLEOTIDE SEQUENCE [LARGE SCALE GENOMIC DNA]</scope>
    <source>
        <strain evidence="10">AL3</strain>
        <tissue evidence="10">Liver</tissue>
    </source>
</reference>
<comment type="subcellular location">
    <subcellularLocation>
        <location evidence="1">Membrane</location>
        <topology evidence="1">Single-pass membrane protein</topology>
    </subcellularLocation>
    <subcellularLocation>
        <location evidence="8">Membrane</location>
        <topology evidence="8">Single-pass type II membrane protein</topology>
    </subcellularLocation>
</comment>
<dbReference type="InterPro" id="IPR027417">
    <property type="entry name" value="P-loop_NTPase"/>
</dbReference>
<evidence type="ECO:0000313" key="10">
    <source>
        <dbReference type="EMBL" id="MFH4982004.1"/>
    </source>
</evidence>
<dbReference type="InterPro" id="IPR005331">
    <property type="entry name" value="Sulfotransferase"/>
</dbReference>
<organism evidence="10 11">
    <name type="scientific">Gnathostoma spinigerum</name>
    <dbReference type="NCBI Taxonomy" id="75299"/>
    <lineage>
        <taxon>Eukaryota</taxon>
        <taxon>Metazoa</taxon>
        <taxon>Ecdysozoa</taxon>
        <taxon>Nematoda</taxon>
        <taxon>Chromadorea</taxon>
        <taxon>Rhabditida</taxon>
        <taxon>Spirurina</taxon>
        <taxon>Gnathostomatomorpha</taxon>
        <taxon>Gnathostomatoidea</taxon>
        <taxon>Gnathostomatidae</taxon>
        <taxon>Gnathostoma</taxon>
    </lineage>
</organism>
<evidence type="ECO:0000256" key="9">
    <source>
        <dbReference type="SAM" id="MobiDB-lite"/>
    </source>
</evidence>
<keyword evidence="11" id="KW-1185">Reference proteome</keyword>
<dbReference type="EC" id="2.8.2.-" evidence="8"/>
<keyword evidence="3 8" id="KW-0808">Transferase</keyword>
<evidence type="ECO:0000313" key="11">
    <source>
        <dbReference type="Proteomes" id="UP001608902"/>
    </source>
</evidence>
<feature type="compositionally biased region" description="Polar residues" evidence="9">
    <location>
        <begin position="193"/>
        <end position="205"/>
    </location>
</feature>
<dbReference type="Gene3D" id="3.40.50.300">
    <property type="entry name" value="P-loop containing nucleotide triphosphate hydrolases"/>
    <property type="match status" value="1"/>
</dbReference>
<evidence type="ECO:0000256" key="2">
    <source>
        <dbReference type="ARBA" id="ARBA00010109"/>
    </source>
</evidence>
<dbReference type="GO" id="GO:0016020">
    <property type="term" value="C:membrane"/>
    <property type="evidence" value="ECO:0007669"/>
    <property type="project" value="UniProtKB-SubCell"/>
</dbReference>
<comment type="caution">
    <text evidence="10">The sequence shown here is derived from an EMBL/GenBank/DDBJ whole genome shotgun (WGS) entry which is preliminary data.</text>
</comment>
<dbReference type="PANTHER" id="PTHR12812">
    <property type="entry name" value="HEPARAN SULFATE 6-O-SULFOTRANSFERASE 3"/>
    <property type="match status" value="1"/>
</dbReference>
<sequence length="245" mass="28585">MRQLIYSRQTRMLADLTLINCYDSSQMDPAVRDKIMLESAKANLRNFAFFGLKERMSESQWMFEELFQMRFTKNLADWNKSKSNDTEITHHQLELIKKKNSLDVELYDFARKLFSKRLKRLKNERGNKFGNIVNSASIDMHDKVSQVGMPTVRLRDDPVVKENFSQSFTAGWLERVQGTADLKSTKNNEKLDSTSFFNREQQPQNYERVDPGSVDNSDEADSTDDNESFFPVRTSGTSRLQLFKF</sequence>
<dbReference type="AlphaFoldDB" id="A0ABD6EPV2"/>
<dbReference type="Proteomes" id="UP001608902">
    <property type="component" value="Unassembled WGS sequence"/>
</dbReference>
<keyword evidence="4" id="KW-0812">Transmembrane</keyword>
<evidence type="ECO:0000256" key="8">
    <source>
        <dbReference type="RuleBase" id="RU364122"/>
    </source>
</evidence>
<evidence type="ECO:0000256" key="6">
    <source>
        <dbReference type="ARBA" id="ARBA00023136"/>
    </source>
</evidence>
<comment type="similarity">
    <text evidence="2 8">Belongs to the sulfotransferase 6 family.</text>
</comment>
<keyword evidence="6 8" id="KW-0472">Membrane</keyword>